<reference evidence="4 5" key="4">
    <citation type="journal article" date="2014" name="J. Ind. Microbiol. Biotechnol.">
        <title>Genome mining of the Streptomyces avermitilis genome and development of genome-minimized hosts for heterologous expression of biosynthetic gene clusters.</title>
        <authorList>
            <person name="Ikeda H."/>
            <person name="Shin-ya K."/>
            <person name="Omura S."/>
        </authorList>
    </citation>
    <scope>NUCLEOTIDE SEQUENCE [LARGE SCALE GENOMIC DNA]</scope>
    <source>
        <strain evidence="5">ATCC 31267 / DSM 46492 / JCM 5070 / NBRC 14893 / NCIMB 12804 / NRRL 8165 / MA-4680</strain>
    </source>
</reference>
<keyword evidence="6" id="KW-0002">3D-structure</keyword>
<dbReference type="InterPro" id="IPR000868">
    <property type="entry name" value="Isochorismatase-like_dom"/>
</dbReference>
<evidence type="ECO:0000313" key="5">
    <source>
        <dbReference type="Proteomes" id="UP000000428"/>
    </source>
</evidence>
<keyword evidence="5" id="KW-1185">Reference proteome</keyword>
<evidence type="ECO:0000256" key="1">
    <source>
        <dbReference type="ARBA" id="ARBA00022801"/>
    </source>
</evidence>
<dbReference type="HOGENOM" id="CLU_068979_8_2_11"/>
<dbReference type="CDD" id="cd00431">
    <property type="entry name" value="cysteine_hydrolases"/>
    <property type="match status" value="1"/>
</dbReference>
<feature type="domain" description="Isochorismatase-like" evidence="3">
    <location>
        <begin position="43"/>
        <end position="230"/>
    </location>
</feature>
<evidence type="ECO:0000313" key="4">
    <source>
        <dbReference type="EMBL" id="BAC69098.1"/>
    </source>
</evidence>
<dbReference type="InterPro" id="IPR050272">
    <property type="entry name" value="Isochorismatase-like_hydrls"/>
</dbReference>
<dbReference type="PDBsum" id="3KL2"/>
<sequence>MSVCQTRSYRGSRCASGHKATTSKTRKSGVAMTEKLELDPARTAIVLIEYQNEFTSDGGVLHGAVADVMQHTGMLANTVAVVDAARQAGVPIMHAPITFAEGYGELTRHPYGILKGVVDGKAFVKGTWGAAIVDELAPVNGDIVIEGKRGLDTFASTNLDFILRSKGVDTIVLGGFLTNCCVESTMRTGYERGFRVITLTDCVAATSQEEHNNAISYDFPMFSVPMTSADVIAAL</sequence>
<reference evidence="6" key="3">
    <citation type="submission" date="2009-11" db="PDB data bank">
        <title>Crystal structure of a putative isochorismatase from Streptomyces avermitilis.</title>
        <authorList>
            <person name="Bonanno J.B."/>
            <person name="Dickey M."/>
            <person name="Bain K.T."/>
            <person name="Chang S."/>
            <person name="Ozyurt S."/>
            <person name="Wasserman S."/>
            <person name="Sauder J.M."/>
            <person name="Burley S.K."/>
            <person name="Almo S.C."/>
        </authorList>
    </citation>
    <scope>X-RAY CRYSTALLOGRAPHY (2.30 ANGSTROMS) OF 21-235</scope>
</reference>
<dbReference type="PANTHER" id="PTHR43540">
    <property type="entry name" value="PEROXYUREIDOACRYLATE/UREIDOACRYLATE AMIDOHYDROLASE-RELATED"/>
    <property type="match status" value="1"/>
</dbReference>
<reference evidence="4 5" key="2">
    <citation type="journal article" date="2003" name="Nat. Biotechnol.">
        <title>Complete genome sequence and comparative analysis of the industrial microorganism Streptomyces avermitilis.</title>
        <authorList>
            <person name="Ikeda H."/>
            <person name="Ishikawa J."/>
            <person name="Hanamoto A."/>
            <person name="Shinose M."/>
            <person name="Kikuchi H."/>
            <person name="Shiba T."/>
            <person name="Sakaki Y."/>
            <person name="Hattori M."/>
            <person name="Omura S."/>
        </authorList>
    </citation>
    <scope>NUCLEOTIDE SEQUENCE [LARGE SCALE GENOMIC DNA]</scope>
    <source>
        <strain evidence="5">ATCC 31267 / DSM 46492 / JCM 5070 / NBRC 14893 / NCIMB 12804 / NRRL 8165 / MA-4680</strain>
    </source>
</reference>
<gene>
    <name evidence="4" type="primary">dhbB1</name>
    <name evidence="4" type="ORF">SAVERM_1388</name>
</gene>
<dbReference type="Pfam" id="PF00857">
    <property type="entry name" value="Isochorismatase"/>
    <property type="match status" value="1"/>
</dbReference>
<dbReference type="Gene3D" id="3.40.50.850">
    <property type="entry name" value="Isochorismatase-like"/>
    <property type="match status" value="1"/>
</dbReference>
<dbReference type="eggNOG" id="COG1335">
    <property type="taxonomic scope" value="Bacteria"/>
</dbReference>
<dbReference type="SUPFAM" id="SSF52499">
    <property type="entry name" value="Isochorismatase-like hydrolases"/>
    <property type="match status" value="1"/>
</dbReference>
<name>Q82NB5_STRAW</name>
<accession>Q82NB5</accession>
<dbReference type="PDB" id="3KL2">
    <property type="method" value="X-ray"/>
    <property type="resolution" value="2.30 A"/>
    <property type="chains" value="A/B/C/D/E/F/G/H/I/J/K/L=21-235"/>
</dbReference>
<proteinExistence type="evidence at protein level"/>
<dbReference type="Proteomes" id="UP000000428">
    <property type="component" value="Chromosome"/>
</dbReference>
<dbReference type="EMBL" id="BA000030">
    <property type="protein sequence ID" value="BAC69098.1"/>
    <property type="molecule type" value="Genomic_DNA"/>
</dbReference>
<dbReference type="PANTHER" id="PTHR43540:SF16">
    <property type="entry name" value="ISOCHORISMATASE-LIKE DOMAIN-CONTAINING PROTEIN"/>
    <property type="match status" value="1"/>
</dbReference>
<feature type="region of interest" description="Disordered" evidence="2">
    <location>
        <begin position="1"/>
        <end position="31"/>
    </location>
</feature>
<evidence type="ECO:0000259" key="3">
    <source>
        <dbReference type="Pfam" id="PF00857"/>
    </source>
</evidence>
<reference evidence="4 5" key="1">
    <citation type="journal article" date="2001" name="Proc. Natl. Acad. Sci. U.S.A.">
        <title>Genome sequence of an industrial microorganism Streptomyces avermitilis: deducing the ability of producing secondary metabolites.</title>
        <authorList>
            <person name="Omura S."/>
            <person name="Ikeda H."/>
            <person name="Ishikawa J."/>
            <person name="Hanamoto A."/>
            <person name="Takahashi C."/>
            <person name="Shinose M."/>
            <person name="Takahashi Y."/>
            <person name="Horikawa H."/>
            <person name="Nakazawa H."/>
            <person name="Osonoe T."/>
            <person name="Kikuchi H."/>
            <person name="Shiba T."/>
            <person name="Sakaki Y."/>
            <person name="Hattori M."/>
        </authorList>
    </citation>
    <scope>NUCLEOTIDE SEQUENCE [LARGE SCALE GENOMIC DNA]</scope>
    <source>
        <strain evidence="5">ATCC 31267 / DSM 46492 / JCM 5070 / NBRC 14893 / NCIMB 12804 / NRRL 8165 / MA-4680</strain>
    </source>
</reference>
<dbReference type="EvolutionaryTrace" id="Q82NB5"/>
<dbReference type="InterPro" id="IPR036380">
    <property type="entry name" value="Isochorismatase-like_sf"/>
</dbReference>
<dbReference type="KEGG" id="sma:SAVERM_1388"/>
<organism evidence="4 5">
    <name type="scientific">Streptomyces avermitilis (strain ATCC 31267 / DSM 46492 / JCM 5070 / NBRC 14893 / NCIMB 12804 / NRRL 8165 / MA-4680)</name>
    <dbReference type="NCBI Taxonomy" id="227882"/>
    <lineage>
        <taxon>Bacteria</taxon>
        <taxon>Bacillati</taxon>
        <taxon>Actinomycetota</taxon>
        <taxon>Actinomycetes</taxon>
        <taxon>Kitasatosporales</taxon>
        <taxon>Streptomycetaceae</taxon>
        <taxon>Streptomyces</taxon>
    </lineage>
</organism>
<keyword evidence="1" id="KW-0378">Hydrolase</keyword>
<evidence type="ECO:0007829" key="6">
    <source>
        <dbReference type="PDB" id="3KL2"/>
    </source>
</evidence>
<dbReference type="GO" id="GO:0016787">
    <property type="term" value="F:hydrolase activity"/>
    <property type="evidence" value="ECO:0007669"/>
    <property type="project" value="UniProtKB-KW"/>
</dbReference>
<protein>
    <submittedName>
        <fullName evidence="4">Isochorismatase</fullName>
    </submittedName>
</protein>
<evidence type="ECO:0000256" key="2">
    <source>
        <dbReference type="SAM" id="MobiDB-lite"/>
    </source>
</evidence>
<dbReference type="AlphaFoldDB" id="Q82NB5"/>
<dbReference type="SMR" id="Q82NB5"/>